<dbReference type="InterPro" id="IPR003607">
    <property type="entry name" value="HD/PDEase_dom"/>
</dbReference>
<evidence type="ECO:0000256" key="1">
    <source>
        <dbReference type="ARBA" id="ARBA00001638"/>
    </source>
</evidence>
<comment type="cofactor">
    <cofactor evidence="2">
        <name>Mn(2+)</name>
        <dbReference type="ChEBI" id="CHEBI:29035"/>
    </cofactor>
</comment>
<dbReference type="AlphaFoldDB" id="A0A4P5NR53"/>
<dbReference type="SMART" id="SM00471">
    <property type="entry name" value="HDc"/>
    <property type="match status" value="1"/>
</dbReference>
<dbReference type="Proteomes" id="UP000315095">
    <property type="component" value="Unassembled WGS sequence"/>
</dbReference>
<dbReference type="GO" id="GO:0005737">
    <property type="term" value="C:cytoplasm"/>
    <property type="evidence" value="ECO:0007669"/>
    <property type="project" value="TreeGrafter"/>
</dbReference>
<comment type="cofactor">
    <cofactor evidence="3">
        <name>Co(2+)</name>
        <dbReference type="ChEBI" id="CHEBI:48828"/>
    </cofactor>
</comment>
<proteinExistence type="predicted"/>
<dbReference type="GO" id="GO:0002953">
    <property type="term" value="F:5'-deoxynucleotidase activity"/>
    <property type="evidence" value="ECO:0007669"/>
    <property type="project" value="UniProtKB-EC"/>
</dbReference>
<comment type="catalytic activity">
    <reaction evidence="1">
        <text>a 2'-deoxyribonucleoside 5'-phosphate + H2O = a 2'-deoxyribonucleoside + phosphate</text>
        <dbReference type="Rhea" id="RHEA:36167"/>
        <dbReference type="ChEBI" id="CHEBI:15377"/>
        <dbReference type="ChEBI" id="CHEBI:18274"/>
        <dbReference type="ChEBI" id="CHEBI:43474"/>
        <dbReference type="ChEBI" id="CHEBI:65317"/>
        <dbReference type="EC" id="3.1.3.89"/>
    </reaction>
</comment>
<sequence>MKDQYLTEENIRDRLTFLEEASRLKDVLRSSFTREAKPESTAEHSWSLCLMILCFADQMAGIDLLKLLKICILHDLGEALNGDIPAIGQNAAHPKSAQERADLEIIMRSLPLDLRNEFLGLWDEYENAVSPEARLAKAFDKLETISQHNSGRNPPSFNYTFNLSYGRNYTDHFDLTKNIRNIVDHATLEKIGLK</sequence>
<evidence type="ECO:0000256" key="5">
    <source>
        <dbReference type="ARBA" id="ARBA00012964"/>
    </source>
</evidence>
<dbReference type="Gene3D" id="1.10.3210.10">
    <property type="entry name" value="Hypothetical protein af1432"/>
    <property type="match status" value="1"/>
</dbReference>
<evidence type="ECO:0000256" key="6">
    <source>
        <dbReference type="ARBA" id="ARBA00022723"/>
    </source>
</evidence>
<evidence type="ECO:0000256" key="7">
    <source>
        <dbReference type="ARBA" id="ARBA00022801"/>
    </source>
</evidence>
<feature type="domain" description="HD/PDEase" evidence="8">
    <location>
        <begin position="37"/>
        <end position="154"/>
    </location>
</feature>
<keyword evidence="6" id="KW-0479">Metal-binding</keyword>
<accession>A0A4P5NR53</accession>
<dbReference type="SUPFAM" id="SSF109604">
    <property type="entry name" value="HD-domain/PDEase-like"/>
    <property type="match status" value="1"/>
</dbReference>
<dbReference type="RefSeq" id="WP_141261615.1">
    <property type="nucleotide sequence ID" value="NZ_BDLU01000052.1"/>
</dbReference>
<evidence type="ECO:0000313" key="9">
    <source>
        <dbReference type="EMBL" id="GCE84168.1"/>
    </source>
</evidence>
<dbReference type="PANTHER" id="PTHR11845:SF13">
    <property type="entry name" value="5'-DEOXYNUCLEOTIDASE HDDC2"/>
    <property type="match status" value="1"/>
</dbReference>
<reference evidence="10" key="1">
    <citation type="submission" date="2017-01" db="EMBL/GenBank/DDBJ databases">
        <title>Komagataeibacter sp. MSKU9 whole genome sequencing project.</title>
        <authorList>
            <person name="Matsutani M."/>
            <person name="Naloka K."/>
            <person name="Theeragool G."/>
            <person name="Yakushi T."/>
            <person name="Matsushita K."/>
        </authorList>
    </citation>
    <scope>NUCLEOTIDE SEQUENCE [LARGE SCALE GENOMIC DNA]</scope>
    <source>
        <strain evidence="10">MSKU9</strain>
    </source>
</reference>
<comment type="subunit">
    <text evidence="4">Homodimer.</text>
</comment>
<keyword evidence="10" id="KW-1185">Reference proteome</keyword>
<evidence type="ECO:0000256" key="3">
    <source>
        <dbReference type="ARBA" id="ARBA00001941"/>
    </source>
</evidence>
<dbReference type="GO" id="GO:0046872">
    <property type="term" value="F:metal ion binding"/>
    <property type="evidence" value="ECO:0007669"/>
    <property type="project" value="UniProtKB-KW"/>
</dbReference>
<evidence type="ECO:0000256" key="2">
    <source>
        <dbReference type="ARBA" id="ARBA00001936"/>
    </source>
</evidence>
<dbReference type="InterPro" id="IPR039356">
    <property type="entry name" value="YfbR/HDDC2"/>
</dbReference>
<dbReference type="InterPro" id="IPR006674">
    <property type="entry name" value="HD_domain"/>
</dbReference>
<evidence type="ECO:0000313" key="10">
    <source>
        <dbReference type="Proteomes" id="UP000315095"/>
    </source>
</evidence>
<protein>
    <recommendedName>
        <fullName evidence="5">5'-deoxynucleotidase</fullName>
        <ecNumber evidence="5">3.1.3.89</ecNumber>
    </recommendedName>
</protein>
<organism evidence="9 10">
    <name type="scientific">Komagataeibacter diospyri</name>
    <dbReference type="NCBI Taxonomy" id="1932662"/>
    <lineage>
        <taxon>Bacteria</taxon>
        <taxon>Pseudomonadati</taxon>
        <taxon>Pseudomonadota</taxon>
        <taxon>Alphaproteobacteria</taxon>
        <taxon>Acetobacterales</taxon>
        <taxon>Acetobacteraceae</taxon>
        <taxon>Komagataeibacter</taxon>
    </lineage>
</organism>
<keyword evidence="7" id="KW-0378">Hydrolase</keyword>
<name>A0A4P5NR53_9PROT</name>
<dbReference type="OrthoDB" id="9796032at2"/>
<comment type="caution">
    <text evidence="9">The sequence shown here is derived from an EMBL/GenBank/DDBJ whole genome shotgun (WGS) entry which is preliminary data.</text>
</comment>
<dbReference type="Pfam" id="PF13023">
    <property type="entry name" value="HD_3"/>
    <property type="match status" value="1"/>
</dbReference>
<dbReference type="EC" id="3.1.3.89" evidence="5"/>
<evidence type="ECO:0000259" key="8">
    <source>
        <dbReference type="SMART" id="SM00471"/>
    </source>
</evidence>
<gene>
    <name evidence="9" type="ORF">MSKU9_2309</name>
</gene>
<dbReference type="PANTHER" id="PTHR11845">
    <property type="entry name" value="5'-DEOXYNUCLEOTIDASE HDDC2"/>
    <property type="match status" value="1"/>
</dbReference>
<evidence type="ECO:0000256" key="4">
    <source>
        <dbReference type="ARBA" id="ARBA00011738"/>
    </source>
</evidence>
<dbReference type="EMBL" id="BDLU01000052">
    <property type="protein sequence ID" value="GCE84168.1"/>
    <property type="molecule type" value="Genomic_DNA"/>
</dbReference>